<dbReference type="InterPro" id="IPR058257">
    <property type="entry name" value="CorA-like_dom"/>
</dbReference>
<name>A0A132B862_MOLSC</name>
<reference evidence="4 5" key="1">
    <citation type="submission" date="2015-10" db="EMBL/GenBank/DDBJ databases">
        <title>Full genome of DAOMC 229536 Phialocephala scopiformis, a fungal endophyte of spruce producing the potent anti-insectan compound rugulosin.</title>
        <authorList>
            <consortium name="DOE Joint Genome Institute"/>
            <person name="Walker A.K."/>
            <person name="Frasz S.L."/>
            <person name="Seifert K.A."/>
            <person name="Miller J.D."/>
            <person name="Mondo S.J."/>
            <person name="Labutti K."/>
            <person name="Lipzen A."/>
            <person name="Dockter R."/>
            <person name="Kennedy M."/>
            <person name="Grigoriev I.V."/>
            <person name="Spatafora J.W."/>
        </authorList>
    </citation>
    <scope>NUCLEOTIDE SEQUENCE [LARGE SCALE GENOMIC DNA]</scope>
    <source>
        <strain evidence="4 5">CBS 120377</strain>
    </source>
</reference>
<accession>A0A132B862</accession>
<dbReference type="AlphaFoldDB" id="A0A132B862"/>
<feature type="domain" description="CorA-like transporter" evidence="3">
    <location>
        <begin position="110"/>
        <end position="279"/>
    </location>
</feature>
<keyword evidence="5" id="KW-1185">Reference proteome</keyword>
<keyword evidence="2" id="KW-0472">Membrane</keyword>
<dbReference type="OrthoDB" id="5396681at2759"/>
<dbReference type="Pfam" id="PF26616">
    <property type="entry name" value="CorA-like"/>
    <property type="match status" value="1"/>
</dbReference>
<dbReference type="InParanoid" id="A0A132B862"/>
<dbReference type="STRING" id="149040.A0A132B862"/>
<dbReference type="KEGG" id="psco:LY89DRAFT_691025"/>
<feature type="region of interest" description="Disordered" evidence="1">
    <location>
        <begin position="412"/>
        <end position="433"/>
    </location>
</feature>
<proteinExistence type="predicted"/>
<evidence type="ECO:0000313" key="4">
    <source>
        <dbReference type="EMBL" id="KUJ08600.1"/>
    </source>
</evidence>
<gene>
    <name evidence="4" type="ORF">LY89DRAFT_691025</name>
</gene>
<protein>
    <recommendedName>
        <fullName evidence="3">CorA-like transporter domain-containing protein</fullName>
    </recommendedName>
</protein>
<dbReference type="Gene3D" id="1.20.58.340">
    <property type="entry name" value="Magnesium transport protein CorA, transmembrane region"/>
    <property type="match status" value="1"/>
</dbReference>
<keyword evidence="2" id="KW-1133">Transmembrane helix</keyword>
<dbReference type="Proteomes" id="UP000070700">
    <property type="component" value="Unassembled WGS sequence"/>
</dbReference>
<evidence type="ECO:0000256" key="1">
    <source>
        <dbReference type="SAM" id="MobiDB-lite"/>
    </source>
</evidence>
<feature type="transmembrane region" description="Helical" evidence="2">
    <location>
        <begin position="480"/>
        <end position="501"/>
    </location>
</feature>
<dbReference type="EMBL" id="KQ947435">
    <property type="protein sequence ID" value="KUJ08600.1"/>
    <property type="molecule type" value="Genomic_DNA"/>
</dbReference>
<evidence type="ECO:0000259" key="3">
    <source>
        <dbReference type="Pfam" id="PF26616"/>
    </source>
</evidence>
<organism evidence="4 5">
    <name type="scientific">Mollisia scopiformis</name>
    <name type="common">Conifer needle endophyte fungus</name>
    <name type="synonym">Phialocephala scopiformis</name>
    <dbReference type="NCBI Taxonomy" id="149040"/>
    <lineage>
        <taxon>Eukaryota</taxon>
        <taxon>Fungi</taxon>
        <taxon>Dikarya</taxon>
        <taxon>Ascomycota</taxon>
        <taxon>Pezizomycotina</taxon>
        <taxon>Leotiomycetes</taxon>
        <taxon>Helotiales</taxon>
        <taxon>Mollisiaceae</taxon>
        <taxon>Mollisia</taxon>
    </lineage>
</organism>
<keyword evidence="2" id="KW-0812">Transmembrane</keyword>
<evidence type="ECO:0000313" key="5">
    <source>
        <dbReference type="Proteomes" id="UP000070700"/>
    </source>
</evidence>
<evidence type="ECO:0000256" key="2">
    <source>
        <dbReference type="SAM" id="Phobius"/>
    </source>
</evidence>
<dbReference type="RefSeq" id="XP_018062955.1">
    <property type="nucleotide sequence ID" value="XM_018216214.1"/>
</dbReference>
<feature type="transmembrane region" description="Helical" evidence="2">
    <location>
        <begin position="443"/>
        <end position="465"/>
    </location>
</feature>
<dbReference type="GeneID" id="28825940"/>
<sequence length="521" mass="59213">MDDEEEWPLSTKVSGPASSLYPDIVGHGIAFSEASPNLLSAAHVDIEACRIDKHGLESEAIESYDDLVFYFETSKSCHAIPDWDDTDLKTDSIIVSETSVDEVDIDHGAEAEIFFIRRMHAHTRLALSEQALKCLLSQHQVFSPLANILTSFSIGSTDYHEGSSGFYTNTTAKCPQGYSILELGYILKYVEPDAASLSPVPWSVRQMAIYQKVDTKTQETKGFVVQASTDVRRRKEEITQSVEACQDLSEHWTSLHLLIIGTINRNWELYLKSLDIGVDRLHNSLYAASLPNFTITSMQEVSKFVDLLIKFIHMLKLNMEVFNMLLGESRRPGGREEFDKTDFSCRYRMLEWAIDSTLSKTKLLCSHAELVLSRANNVVAMMRAFSTLQNNQFIHNIALDSNQSLQTIGHNTTRDDSNILPGPRHAPTREVPREARSTRTITLMMLVYLPLIFTSTFLSMGFIHVTSAHNGLIVRADDDMWFYLALTLPLSIVTLAVWYIWEWRARRRRMSRDLEENVKLE</sequence>